<name>A0ABN2QCP8_9PSEU</name>
<reference evidence="2 3" key="1">
    <citation type="journal article" date="2019" name="Int. J. Syst. Evol. Microbiol.">
        <title>The Global Catalogue of Microorganisms (GCM) 10K type strain sequencing project: providing services to taxonomists for standard genome sequencing and annotation.</title>
        <authorList>
            <consortium name="The Broad Institute Genomics Platform"/>
            <consortium name="The Broad Institute Genome Sequencing Center for Infectious Disease"/>
            <person name="Wu L."/>
            <person name="Ma J."/>
        </authorList>
    </citation>
    <scope>NUCLEOTIDE SEQUENCE [LARGE SCALE GENOMIC DNA]</scope>
    <source>
        <strain evidence="2 3">JCM 14545</strain>
    </source>
</reference>
<comment type="caution">
    <text evidence="2">The sequence shown here is derived from an EMBL/GenBank/DDBJ whole genome shotgun (WGS) entry which is preliminary data.</text>
</comment>
<sequence>MLDDGRPVSIPGEPVRERGPGDSGTDYQHLGLLHDQTFQNIDGHAPGRQGTTDFVPEYNTPLRYDARRT</sequence>
<dbReference type="Proteomes" id="UP001501116">
    <property type="component" value="Unassembled WGS sequence"/>
</dbReference>
<gene>
    <name evidence="2" type="ORF">GCM10009754_15970</name>
</gene>
<accession>A0ABN2QCP8</accession>
<dbReference type="EMBL" id="BAAANN010000005">
    <property type="protein sequence ID" value="GAA1948411.1"/>
    <property type="molecule type" value="Genomic_DNA"/>
</dbReference>
<organism evidence="2 3">
    <name type="scientific">Amycolatopsis minnesotensis</name>
    <dbReference type="NCBI Taxonomy" id="337894"/>
    <lineage>
        <taxon>Bacteria</taxon>
        <taxon>Bacillati</taxon>
        <taxon>Actinomycetota</taxon>
        <taxon>Actinomycetes</taxon>
        <taxon>Pseudonocardiales</taxon>
        <taxon>Pseudonocardiaceae</taxon>
        <taxon>Amycolatopsis</taxon>
    </lineage>
</organism>
<evidence type="ECO:0000313" key="3">
    <source>
        <dbReference type="Proteomes" id="UP001501116"/>
    </source>
</evidence>
<protein>
    <submittedName>
        <fullName evidence="2">Uncharacterized protein</fullName>
    </submittedName>
</protein>
<evidence type="ECO:0000256" key="1">
    <source>
        <dbReference type="SAM" id="MobiDB-lite"/>
    </source>
</evidence>
<evidence type="ECO:0000313" key="2">
    <source>
        <dbReference type="EMBL" id="GAA1948411.1"/>
    </source>
</evidence>
<proteinExistence type="predicted"/>
<keyword evidence="3" id="KW-1185">Reference proteome</keyword>
<feature type="region of interest" description="Disordered" evidence="1">
    <location>
        <begin position="1"/>
        <end position="69"/>
    </location>
</feature>